<dbReference type="Gene3D" id="3.40.50.2300">
    <property type="match status" value="2"/>
</dbReference>
<dbReference type="InterPro" id="IPR019594">
    <property type="entry name" value="Glu/Gly-bd"/>
</dbReference>
<feature type="domain" description="Ionotropic glutamate receptor C-terminal" evidence="12">
    <location>
        <begin position="369"/>
        <end position="728"/>
    </location>
</feature>
<evidence type="ECO:0000256" key="5">
    <source>
        <dbReference type="ARBA" id="ARBA00023065"/>
    </source>
</evidence>
<evidence type="ECO:0000256" key="1">
    <source>
        <dbReference type="ARBA" id="ARBA00004141"/>
    </source>
</evidence>
<dbReference type="Gene3D" id="1.10.287.70">
    <property type="match status" value="1"/>
</dbReference>
<evidence type="ECO:0000256" key="11">
    <source>
        <dbReference type="SAM" id="Phobius"/>
    </source>
</evidence>
<name>A0A2T7P8U9_POMCA</name>
<feature type="transmembrane region" description="Helical" evidence="11">
    <location>
        <begin position="561"/>
        <end position="582"/>
    </location>
</feature>
<dbReference type="SUPFAM" id="SSF53850">
    <property type="entry name" value="Periplasmic binding protein-like II"/>
    <property type="match status" value="1"/>
</dbReference>
<dbReference type="OrthoDB" id="5984008at2759"/>
<evidence type="ECO:0008006" key="16">
    <source>
        <dbReference type="Google" id="ProtNLM"/>
    </source>
</evidence>
<evidence type="ECO:0000256" key="6">
    <source>
        <dbReference type="ARBA" id="ARBA00023136"/>
    </source>
</evidence>
<evidence type="ECO:0000256" key="2">
    <source>
        <dbReference type="ARBA" id="ARBA00022448"/>
    </source>
</evidence>
<evidence type="ECO:0000256" key="8">
    <source>
        <dbReference type="ARBA" id="ARBA00023180"/>
    </source>
</evidence>
<keyword evidence="8" id="KW-0325">Glycoprotein</keyword>
<evidence type="ECO:0000259" key="13">
    <source>
        <dbReference type="SMART" id="SM00918"/>
    </source>
</evidence>
<dbReference type="Pfam" id="PF10613">
    <property type="entry name" value="Lig_chan-Glu_bd"/>
    <property type="match status" value="1"/>
</dbReference>
<comment type="caution">
    <text evidence="14">The sequence shown here is derived from an EMBL/GenBank/DDBJ whole genome shotgun (WGS) entry which is preliminary data.</text>
</comment>
<dbReference type="Pfam" id="PF00060">
    <property type="entry name" value="Lig_chan"/>
    <property type="match status" value="1"/>
</dbReference>
<dbReference type="PANTHER" id="PTHR18966">
    <property type="entry name" value="IONOTROPIC GLUTAMATE RECEPTOR"/>
    <property type="match status" value="1"/>
</dbReference>
<evidence type="ECO:0000259" key="12">
    <source>
        <dbReference type="SMART" id="SM00079"/>
    </source>
</evidence>
<keyword evidence="5" id="KW-0406">Ion transport</keyword>
<comment type="subcellular location">
    <subcellularLocation>
        <location evidence="1">Membrane</location>
        <topology evidence="1">Multi-pass membrane protein</topology>
    </subcellularLocation>
</comment>
<dbReference type="EMBL" id="PZQS01000005">
    <property type="protein sequence ID" value="PVD29826.1"/>
    <property type="molecule type" value="Genomic_DNA"/>
</dbReference>
<keyword evidence="4 11" id="KW-1133">Transmembrane helix</keyword>
<feature type="domain" description="Ionotropic glutamate receptor L-glutamate and glycine-binding" evidence="13">
    <location>
        <begin position="380"/>
        <end position="443"/>
    </location>
</feature>
<keyword evidence="10" id="KW-0407">Ion channel</keyword>
<sequence>MWKKNPNIPSILHSFGNYSNVALPSVQFHTIIATNDSSALSQVCDELRDGVVAVVDMTSPRNAQQLRWLSGVAGLAYISVVDDSYFGNSQEHERLHARVEPTAVQMLKIVTDIVIQENLNNVALVYDDTFDIQNLPRRILVNVPAQHLYVRLDQSENATQRQVRMLKDVTIQNIFIIADTQNAQRFLLEVRCGYVFDVYDLFRDSAVNCGGCRARGQLATITAEPSAVALQTFVAFMQRHVTTDDVYNSSDVKVDEAVAFDLAVLIRSSMPSVAANLVYDDCSALSSVDERDLEQSRRLIDALQQARIDGVFGAISTQDNLTSFSMTLSINKHSYKDGLQTEQVMIGSWTKTRGLNLTQSLILADRRPHYMVVTVSGNHPFVYKDIPANFREGPSYYGYCIELLQLIAKQLQFNYTIYESPDGKFGTMDDNGKWSGMIGELIEKRADMAVGPISIMAERESVVDFTVPYYDLPRQVPQRAGRERLGLHHRRFPRLQRPHLALRQVQPYSHQNTRKESKEGQQEARVFTFKEGIWFCLMSLTPQGGGETPRAFSGRLVAATWWLFGFIIIATYTANLAAFLTVSRLETSIESLDDLSKQFKVKIWKDMSLSNSISPLERARLAVWDYPVSDKYTKLWNNMQANTFPRSTNEAIEMVLNGDFALISDATTNKYATYTNCELMVVGEEFSRKPYAFAVQEGSPLRDEVSNVILQLINQRQLEDMKSRWWLRDKLNCPDIEDESDGISIRNIGGVFLVIAVGSAIALVVLVMECYW</sequence>
<keyword evidence="9" id="KW-1071">Ligand-gated ion channel</keyword>
<reference evidence="14 15" key="1">
    <citation type="submission" date="2018-04" db="EMBL/GenBank/DDBJ databases">
        <title>The genome of golden apple snail Pomacea canaliculata provides insight into stress tolerance and invasive adaptation.</title>
        <authorList>
            <person name="Liu C."/>
            <person name="Liu B."/>
            <person name="Ren Y."/>
            <person name="Zhang Y."/>
            <person name="Wang H."/>
            <person name="Li S."/>
            <person name="Jiang F."/>
            <person name="Yin L."/>
            <person name="Zhang G."/>
            <person name="Qian W."/>
            <person name="Fan W."/>
        </authorList>
    </citation>
    <scope>NUCLEOTIDE SEQUENCE [LARGE SCALE GENOMIC DNA]</scope>
    <source>
        <strain evidence="14">SZHN2017</strain>
        <tissue evidence="14">Muscle</tissue>
    </source>
</reference>
<dbReference type="GO" id="GO:0015276">
    <property type="term" value="F:ligand-gated monoatomic ion channel activity"/>
    <property type="evidence" value="ECO:0007669"/>
    <property type="project" value="InterPro"/>
</dbReference>
<dbReference type="InterPro" id="IPR015683">
    <property type="entry name" value="Ionotropic_Glu_rcpt"/>
</dbReference>
<evidence type="ECO:0000256" key="7">
    <source>
        <dbReference type="ARBA" id="ARBA00023170"/>
    </source>
</evidence>
<keyword evidence="2" id="KW-0813">Transport</keyword>
<proteinExistence type="predicted"/>
<dbReference type="GO" id="GO:0016020">
    <property type="term" value="C:membrane"/>
    <property type="evidence" value="ECO:0007669"/>
    <property type="project" value="UniProtKB-SubCell"/>
</dbReference>
<feature type="transmembrane region" description="Helical" evidence="11">
    <location>
        <begin position="748"/>
        <end position="768"/>
    </location>
</feature>
<dbReference type="SUPFAM" id="SSF81324">
    <property type="entry name" value="Voltage-gated potassium channels"/>
    <property type="match status" value="1"/>
</dbReference>
<keyword evidence="15" id="KW-1185">Reference proteome</keyword>
<organism evidence="14 15">
    <name type="scientific">Pomacea canaliculata</name>
    <name type="common">Golden apple snail</name>
    <dbReference type="NCBI Taxonomy" id="400727"/>
    <lineage>
        <taxon>Eukaryota</taxon>
        <taxon>Metazoa</taxon>
        <taxon>Spiralia</taxon>
        <taxon>Lophotrochozoa</taxon>
        <taxon>Mollusca</taxon>
        <taxon>Gastropoda</taxon>
        <taxon>Caenogastropoda</taxon>
        <taxon>Architaenioglossa</taxon>
        <taxon>Ampullarioidea</taxon>
        <taxon>Ampullariidae</taxon>
        <taxon>Pomacea</taxon>
    </lineage>
</organism>
<dbReference type="Proteomes" id="UP000245119">
    <property type="component" value="Linkage Group LG5"/>
</dbReference>
<dbReference type="Gene3D" id="3.40.190.10">
    <property type="entry name" value="Periplasmic binding protein-like II"/>
    <property type="match status" value="2"/>
</dbReference>
<dbReference type="AlphaFoldDB" id="A0A2T7P8U9"/>
<evidence type="ECO:0000256" key="10">
    <source>
        <dbReference type="ARBA" id="ARBA00023303"/>
    </source>
</evidence>
<evidence type="ECO:0000313" key="14">
    <source>
        <dbReference type="EMBL" id="PVD29826.1"/>
    </source>
</evidence>
<accession>A0A2T7P8U9</accession>
<dbReference type="SMART" id="SM00079">
    <property type="entry name" value="PBPe"/>
    <property type="match status" value="1"/>
</dbReference>
<gene>
    <name evidence="14" type="ORF">C0Q70_09083</name>
</gene>
<evidence type="ECO:0000313" key="15">
    <source>
        <dbReference type="Proteomes" id="UP000245119"/>
    </source>
</evidence>
<keyword evidence="6 11" id="KW-0472">Membrane</keyword>
<evidence type="ECO:0000256" key="4">
    <source>
        <dbReference type="ARBA" id="ARBA00022989"/>
    </source>
</evidence>
<dbReference type="FunFam" id="3.40.190.10:FF:000024">
    <property type="entry name" value="Glutamate receptor, ionotropic, delta 1"/>
    <property type="match status" value="1"/>
</dbReference>
<evidence type="ECO:0000256" key="9">
    <source>
        <dbReference type="ARBA" id="ARBA00023286"/>
    </source>
</evidence>
<dbReference type="SUPFAM" id="SSF53822">
    <property type="entry name" value="Periplasmic binding protein-like I"/>
    <property type="match status" value="1"/>
</dbReference>
<dbReference type="InterPro" id="IPR028082">
    <property type="entry name" value="Peripla_BP_I"/>
</dbReference>
<dbReference type="SMART" id="SM00918">
    <property type="entry name" value="Lig_chan-Glu_bd"/>
    <property type="match status" value="1"/>
</dbReference>
<keyword evidence="7" id="KW-0675">Receptor</keyword>
<dbReference type="InterPro" id="IPR001320">
    <property type="entry name" value="Iontro_rcpt_C"/>
</dbReference>
<protein>
    <recommendedName>
        <fullName evidence="16">Ionotropic glutamate receptor C-terminal domain-containing protein</fullName>
    </recommendedName>
</protein>
<keyword evidence="3 11" id="KW-0812">Transmembrane</keyword>
<evidence type="ECO:0000256" key="3">
    <source>
        <dbReference type="ARBA" id="ARBA00022692"/>
    </source>
</evidence>